<reference evidence="1 2" key="1">
    <citation type="journal article" date="2020" name="Nature">
        <title>Six reference-quality genomes reveal evolution of bat adaptations.</title>
        <authorList>
            <person name="Jebb D."/>
            <person name="Huang Z."/>
            <person name="Pippel M."/>
            <person name="Hughes G.M."/>
            <person name="Lavrichenko K."/>
            <person name="Devanna P."/>
            <person name="Winkler S."/>
            <person name="Jermiin L.S."/>
            <person name="Skirmuntt E.C."/>
            <person name="Katzourakis A."/>
            <person name="Burkitt-Gray L."/>
            <person name="Ray D.A."/>
            <person name="Sullivan K.A.M."/>
            <person name="Roscito J.G."/>
            <person name="Kirilenko B.M."/>
            <person name="Davalos L.M."/>
            <person name="Corthals A.P."/>
            <person name="Power M.L."/>
            <person name="Jones G."/>
            <person name="Ransome R.D."/>
            <person name="Dechmann D.K.N."/>
            <person name="Locatelli A.G."/>
            <person name="Puechmaille S.J."/>
            <person name="Fedrigo O."/>
            <person name="Jarvis E.D."/>
            <person name="Hiller M."/>
            <person name="Vernes S.C."/>
            <person name="Myers E.W."/>
            <person name="Teeling E.C."/>
        </authorList>
    </citation>
    <scope>NUCLEOTIDE SEQUENCE [LARGE SCALE GENOMIC DNA]</scope>
    <source>
        <strain evidence="1">MRhiFer1</strain>
        <tissue evidence="1">Lung</tissue>
    </source>
</reference>
<evidence type="ECO:0000313" key="1">
    <source>
        <dbReference type="EMBL" id="KAF6298876.1"/>
    </source>
</evidence>
<name>A0A7J7TDL7_RHIFE</name>
<accession>A0A7J7TDL7</accession>
<evidence type="ECO:0000313" key="2">
    <source>
        <dbReference type="Proteomes" id="UP000585614"/>
    </source>
</evidence>
<organism evidence="1 2">
    <name type="scientific">Rhinolophus ferrumequinum</name>
    <name type="common">Greater horseshoe bat</name>
    <dbReference type="NCBI Taxonomy" id="59479"/>
    <lineage>
        <taxon>Eukaryota</taxon>
        <taxon>Metazoa</taxon>
        <taxon>Chordata</taxon>
        <taxon>Craniata</taxon>
        <taxon>Vertebrata</taxon>
        <taxon>Euteleostomi</taxon>
        <taxon>Mammalia</taxon>
        <taxon>Eutheria</taxon>
        <taxon>Laurasiatheria</taxon>
        <taxon>Chiroptera</taxon>
        <taxon>Yinpterochiroptera</taxon>
        <taxon>Rhinolophoidea</taxon>
        <taxon>Rhinolophidae</taxon>
        <taxon>Rhinolophinae</taxon>
        <taxon>Rhinolophus</taxon>
    </lineage>
</organism>
<dbReference type="EMBL" id="JACAGC010000020">
    <property type="protein sequence ID" value="KAF6298876.1"/>
    <property type="molecule type" value="Genomic_DNA"/>
</dbReference>
<gene>
    <name evidence="1" type="ORF">mRhiFer1_008926</name>
</gene>
<proteinExistence type="predicted"/>
<sequence length="176" mass="19613">MKSLLKLSNKLAITILTYKGQGQLFRCLLWMPPAHSSRVCHHLAILFQPTQGKNRGPATWCHTHQPATCGSGQASDNDPFSSHTYGLQSMCAQRGLVCTSLPCYAPLSQILKTEARRVNDLPHVNVLEPDVETRCSAEVSNPRLPLFPTDPFFISHCLRCYAGEKKTQVNHLVLLF</sequence>
<dbReference type="Proteomes" id="UP000585614">
    <property type="component" value="Unassembled WGS sequence"/>
</dbReference>
<dbReference type="AlphaFoldDB" id="A0A7J7TDL7"/>
<protein>
    <submittedName>
        <fullName evidence="1">Uncharacterized protein</fullName>
    </submittedName>
</protein>
<comment type="caution">
    <text evidence="1">The sequence shown here is derived from an EMBL/GenBank/DDBJ whole genome shotgun (WGS) entry which is preliminary data.</text>
</comment>